<comment type="caution">
    <text evidence="1">The sequence shown here is derived from an EMBL/GenBank/DDBJ whole genome shotgun (WGS) entry which is preliminary data.</text>
</comment>
<dbReference type="EMBL" id="MCFA01000158">
    <property type="protein sequence ID" value="ORY02374.1"/>
    <property type="molecule type" value="Genomic_DNA"/>
</dbReference>
<keyword evidence="2" id="KW-1185">Reference proteome</keyword>
<evidence type="ECO:0000313" key="1">
    <source>
        <dbReference type="EMBL" id="ORY02374.1"/>
    </source>
</evidence>
<accession>A0A1Y1YWY0</accession>
<sequence>MSNKYSMTADLRLKARFLAKLVTMILIWPSGAYFSVPESANSDDIISDWSGVAPLPRLTAHCATALGMLNAVYMEHNSIIPIAAIYLSRYRKAKGKPVEGGKVIELWHTAVVLAYKWLKDGWVGRMTMLWNTIPVVGEWSLLSAEHSFLDVIDYDLMVKVDTFAGVCEVLKLLKGSGGF</sequence>
<reference evidence="1 2" key="1">
    <citation type="submission" date="2016-07" db="EMBL/GenBank/DDBJ databases">
        <title>Pervasive Adenine N6-methylation of Active Genes in Fungi.</title>
        <authorList>
            <consortium name="DOE Joint Genome Institute"/>
            <person name="Mondo S.J."/>
            <person name="Dannebaum R.O."/>
            <person name="Kuo R.C."/>
            <person name="Labutti K."/>
            <person name="Haridas S."/>
            <person name="Kuo A."/>
            <person name="Salamov A."/>
            <person name="Ahrendt S.R."/>
            <person name="Lipzen A."/>
            <person name="Sullivan W."/>
            <person name="Andreopoulos W.B."/>
            <person name="Clum A."/>
            <person name="Lindquist E."/>
            <person name="Daum C."/>
            <person name="Ramamoorthy G.K."/>
            <person name="Gryganskyi A."/>
            <person name="Culley D."/>
            <person name="Magnuson J.K."/>
            <person name="James T.Y."/>
            <person name="O'Malley M.A."/>
            <person name="Stajich J.E."/>
            <person name="Spatafora J.W."/>
            <person name="Visel A."/>
            <person name="Grigoriev I.V."/>
        </authorList>
    </citation>
    <scope>NUCLEOTIDE SEQUENCE [LARGE SCALE GENOMIC DNA]</scope>
    <source>
        <strain evidence="1 2">CBS 115471</strain>
    </source>
</reference>
<organism evidence="1 2">
    <name type="scientific">Clohesyomyces aquaticus</name>
    <dbReference type="NCBI Taxonomy" id="1231657"/>
    <lineage>
        <taxon>Eukaryota</taxon>
        <taxon>Fungi</taxon>
        <taxon>Dikarya</taxon>
        <taxon>Ascomycota</taxon>
        <taxon>Pezizomycotina</taxon>
        <taxon>Dothideomycetes</taxon>
        <taxon>Pleosporomycetidae</taxon>
        <taxon>Pleosporales</taxon>
        <taxon>Lindgomycetaceae</taxon>
        <taxon>Clohesyomyces</taxon>
    </lineage>
</organism>
<proteinExistence type="predicted"/>
<gene>
    <name evidence="1" type="ORF">BCR34DRAFT_618089</name>
</gene>
<dbReference type="Proteomes" id="UP000193144">
    <property type="component" value="Unassembled WGS sequence"/>
</dbReference>
<name>A0A1Y1YWY0_9PLEO</name>
<dbReference type="AlphaFoldDB" id="A0A1Y1YWY0"/>
<protein>
    <submittedName>
        <fullName evidence="1">Uncharacterized protein</fullName>
    </submittedName>
</protein>
<evidence type="ECO:0000313" key="2">
    <source>
        <dbReference type="Proteomes" id="UP000193144"/>
    </source>
</evidence>